<dbReference type="Proteomes" id="UP001201812">
    <property type="component" value="Unassembled WGS sequence"/>
</dbReference>
<comment type="caution">
    <text evidence="1">The sequence shown here is derived from an EMBL/GenBank/DDBJ whole genome shotgun (WGS) entry which is preliminary data.</text>
</comment>
<dbReference type="EMBL" id="JAKKPZ010000297">
    <property type="protein sequence ID" value="KAI1696945.1"/>
    <property type="molecule type" value="Genomic_DNA"/>
</dbReference>
<proteinExistence type="predicted"/>
<reference evidence="1" key="1">
    <citation type="submission" date="2022-01" db="EMBL/GenBank/DDBJ databases">
        <title>Genome Sequence Resource for Two Populations of Ditylenchus destructor, the Migratory Endoparasitic Phytonematode.</title>
        <authorList>
            <person name="Zhang H."/>
            <person name="Lin R."/>
            <person name="Xie B."/>
        </authorList>
    </citation>
    <scope>NUCLEOTIDE SEQUENCE</scope>
    <source>
        <strain evidence="1">BazhouSP</strain>
    </source>
</reference>
<evidence type="ECO:0000313" key="2">
    <source>
        <dbReference type="Proteomes" id="UP001201812"/>
    </source>
</evidence>
<keyword evidence="2" id="KW-1185">Reference proteome</keyword>
<accession>A0AAD4MK25</accession>
<protein>
    <submittedName>
        <fullName evidence="1">Uncharacterized protein</fullName>
    </submittedName>
</protein>
<dbReference type="AlphaFoldDB" id="A0AAD4MK25"/>
<name>A0AAD4MK25_9BILA</name>
<gene>
    <name evidence="1" type="ORF">DdX_18792</name>
</gene>
<evidence type="ECO:0000313" key="1">
    <source>
        <dbReference type="EMBL" id="KAI1696945.1"/>
    </source>
</evidence>
<sequence>MIEYPSRREWNDRSTVFYARAELNDDNWPLFQHFVRLITDPFIYIDSMELTGGHSTPIVPVPIQIFDKELSPEAYNEWKFLELENWDDYQGVHSIQSYQAVMNQNLQPLKKDYAKFLVKEEHNDDDHSTEYSFEFVNNAIGKKLQLIFKIFDDGYWSYRYPVSSMEIMNL</sequence>
<organism evidence="1 2">
    <name type="scientific">Ditylenchus destructor</name>
    <dbReference type="NCBI Taxonomy" id="166010"/>
    <lineage>
        <taxon>Eukaryota</taxon>
        <taxon>Metazoa</taxon>
        <taxon>Ecdysozoa</taxon>
        <taxon>Nematoda</taxon>
        <taxon>Chromadorea</taxon>
        <taxon>Rhabditida</taxon>
        <taxon>Tylenchina</taxon>
        <taxon>Tylenchomorpha</taxon>
        <taxon>Sphaerularioidea</taxon>
        <taxon>Anguinidae</taxon>
        <taxon>Anguininae</taxon>
        <taxon>Ditylenchus</taxon>
    </lineage>
</organism>